<dbReference type="GO" id="GO:0050830">
    <property type="term" value="P:defense response to Gram-positive bacterium"/>
    <property type="evidence" value="ECO:0007669"/>
    <property type="project" value="InterPro"/>
</dbReference>
<accession>A0A0Z8KVZ8</accession>
<organism evidence="1 2">
    <name type="scientific">Streptococcus suis</name>
    <dbReference type="NCBI Taxonomy" id="1307"/>
    <lineage>
        <taxon>Bacteria</taxon>
        <taxon>Bacillati</taxon>
        <taxon>Bacillota</taxon>
        <taxon>Bacilli</taxon>
        <taxon>Lactobacillales</taxon>
        <taxon>Streptococcaceae</taxon>
        <taxon>Streptococcus</taxon>
    </lineage>
</organism>
<dbReference type="NCBIfam" id="TIGR03893">
    <property type="entry name" value="lant_SP_1948"/>
    <property type="match status" value="1"/>
</dbReference>
<reference evidence="1 2" key="1">
    <citation type="submission" date="2016-02" db="EMBL/GenBank/DDBJ databases">
        <authorList>
            <consortium name="Pathogen Informatics"/>
        </authorList>
    </citation>
    <scope>NUCLEOTIDE SEQUENCE [LARGE SCALE GENOMIC DNA]</scope>
    <source>
        <strain evidence="1 2">LSS8</strain>
    </source>
</reference>
<evidence type="ECO:0000313" key="1">
    <source>
        <dbReference type="EMBL" id="CYV79557.1"/>
    </source>
</evidence>
<proteinExistence type="predicted"/>
<sequence length="68" mass="6944">MLNFKESAVTGAAFEDMSVAEMSRIQGSGDISPETTPACALIISKAITSAAVSFAFSVGVVKTVKGNC</sequence>
<dbReference type="InterPro" id="IPR027632">
    <property type="entry name" value="Lant_2_A2"/>
</dbReference>
<dbReference type="Pfam" id="PF16934">
    <property type="entry name" value="Mersacidin"/>
    <property type="match status" value="1"/>
</dbReference>
<gene>
    <name evidence="1" type="ORF">ERS132370_01058</name>
</gene>
<name>A0A0Z8KVZ8_STRSU</name>
<dbReference type="Proteomes" id="UP000072933">
    <property type="component" value="Unassembled WGS sequence"/>
</dbReference>
<dbReference type="RefSeq" id="WP_044668600.1">
    <property type="nucleotide sequence ID" value="NZ_CEJO01000006.1"/>
</dbReference>
<dbReference type="EMBL" id="FIID01000010">
    <property type="protein sequence ID" value="CYV79557.1"/>
    <property type="molecule type" value="Genomic_DNA"/>
</dbReference>
<evidence type="ECO:0000313" key="2">
    <source>
        <dbReference type="Proteomes" id="UP000072933"/>
    </source>
</evidence>
<dbReference type="AlphaFoldDB" id="A0A0Z8KVZ8"/>
<protein>
    <submittedName>
        <fullName evidence="1">Type 2 lantibiotic, SP_1948 family</fullName>
    </submittedName>
</protein>